<feature type="non-terminal residue" evidence="1">
    <location>
        <position position="67"/>
    </location>
</feature>
<keyword evidence="2" id="KW-1185">Reference proteome</keyword>
<dbReference type="AlphaFoldDB" id="A0A087UME2"/>
<gene>
    <name evidence="1" type="ORF">X975_00458</name>
</gene>
<sequence>MLNVIRDDFFIDLTVRLEGRKRCGNKTLERQNFCDFFRSHRKTEAGATLVRKKVREEKCDAYDQLFS</sequence>
<name>A0A087UME2_STEMI</name>
<dbReference type="Proteomes" id="UP000054359">
    <property type="component" value="Unassembled WGS sequence"/>
</dbReference>
<evidence type="ECO:0000313" key="2">
    <source>
        <dbReference type="Proteomes" id="UP000054359"/>
    </source>
</evidence>
<protein>
    <submittedName>
        <fullName evidence="1">Uncharacterized protein</fullName>
    </submittedName>
</protein>
<organism evidence="1 2">
    <name type="scientific">Stegodyphus mimosarum</name>
    <name type="common">African social velvet spider</name>
    <dbReference type="NCBI Taxonomy" id="407821"/>
    <lineage>
        <taxon>Eukaryota</taxon>
        <taxon>Metazoa</taxon>
        <taxon>Ecdysozoa</taxon>
        <taxon>Arthropoda</taxon>
        <taxon>Chelicerata</taxon>
        <taxon>Arachnida</taxon>
        <taxon>Araneae</taxon>
        <taxon>Araneomorphae</taxon>
        <taxon>Entelegynae</taxon>
        <taxon>Eresoidea</taxon>
        <taxon>Eresidae</taxon>
        <taxon>Stegodyphus</taxon>
    </lineage>
</organism>
<reference evidence="1 2" key="1">
    <citation type="submission" date="2013-11" db="EMBL/GenBank/DDBJ databases">
        <title>Genome sequencing of Stegodyphus mimosarum.</title>
        <authorList>
            <person name="Bechsgaard J."/>
        </authorList>
    </citation>
    <scope>NUCLEOTIDE SEQUENCE [LARGE SCALE GENOMIC DNA]</scope>
</reference>
<proteinExistence type="predicted"/>
<accession>A0A087UME2</accession>
<dbReference type="EMBL" id="KK120552">
    <property type="protein sequence ID" value="KFM78531.1"/>
    <property type="molecule type" value="Genomic_DNA"/>
</dbReference>
<evidence type="ECO:0000313" key="1">
    <source>
        <dbReference type="EMBL" id="KFM78531.1"/>
    </source>
</evidence>